<feature type="signal peptide" evidence="1">
    <location>
        <begin position="1"/>
        <end position="21"/>
    </location>
</feature>
<evidence type="ECO:0000313" key="3">
    <source>
        <dbReference type="Proteomes" id="UP000186895"/>
    </source>
</evidence>
<feature type="chain" id="PRO_5012094125" evidence="1">
    <location>
        <begin position="22"/>
        <end position="117"/>
    </location>
</feature>
<organism evidence="2 3">
    <name type="scientific">Marinobacterium stanieri</name>
    <dbReference type="NCBI Taxonomy" id="49186"/>
    <lineage>
        <taxon>Bacteria</taxon>
        <taxon>Pseudomonadati</taxon>
        <taxon>Pseudomonadota</taxon>
        <taxon>Gammaproteobacteria</taxon>
        <taxon>Oceanospirillales</taxon>
        <taxon>Oceanospirillaceae</taxon>
        <taxon>Marinobacterium</taxon>
    </lineage>
</organism>
<dbReference type="AlphaFoldDB" id="A0A1N6SCU9"/>
<gene>
    <name evidence="2" type="ORF">SAMN05421647_104187</name>
</gene>
<dbReference type="RefSeq" id="WP_076462783.1">
    <property type="nucleotide sequence ID" value="NZ_FTMN01000004.1"/>
</dbReference>
<keyword evidence="3" id="KW-1185">Reference proteome</keyword>
<proteinExistence type="predicted"/>
<sequence>MKRLFNSAVFLALIISSPIRAEVVEDVVVGADNGLPYKYGTISEYSELRGIVKIGTEQYRIDKFGTKLGQVVRGPDEVVADATLKDYDEGDIVFFSISERPVDTDIKHLEFIYRVME</sequence>
<protein>
    <submittedName>
        <fullName evidence="2">Uncharacterized protein</fullName>
    </submittedName>
</protein>
<keyword evidence="1" id="KW-0732">Signal</keyword>
<evidence type="ECO:0000256" key="1">
    <source>
        <dbReference type="SAM" id="SignalP"/>
    </source>
</evidence>
<evidence type="ECO:0000313" key="2">
    <source>
        <dbReference type="EMBL" id="SIQ38948.1"/>
    </source>
</evidence>
<dbReference type="STRING" id="49186.SAMN05421647_104187"/>
<dbReference type="Proteomes" id="UP000186895">
    <property type="component" value="Unassembled WGS sequence"/>
</dbReference>
<reference evidence="2 3" key="1">
    <citation type="submission" date="2017-01" db="EMBL/GenBank/DDBJ databases">
        <authorList>
            <person name="Mah S.A."/>
            <person name="Swanson W.J."/>
            <person name="Moy G.W."/>
            <person name="Vacquier V.D."/>
        </authorList>
    </citation>
    <scope>NUCLEOTIDE SEQUENCE [LARGE SCALE GENOMIC DNA]</scope>
    <source>
        <strain evidence="2 3">DSM 7027</strain>
    </source>
</reference>
<dbReference type="EMBL" id="FTMN01000004">
    <property type="protein sequence ID" value="SIQ38948.1"/>
    <property type="molecule type" value="Genomic_DNA"/>
</dbReference>
<accession>A0A1N6SCU9</accession>
<name>A0A1N6SCU9_9GAMM</name>